<dbReference type="RefSeq" id="WP_015944139.1">
    <property type="nucleotide sequence ID" value="NC_011830.1"/>
</dbReference>
<feature type="domain" description="HTH marR-type" evidence="4">
    <location>
        <begin position="1"/>
        <end position="136"/>
    </location>
</feature>
<evidence type="ECO:0000256" key="2">
    <source>
        <dbReference type="ARBA" id="ARBA00023125"/>
    </source>
</evidence>
<accession>B8FW56</accession>
<dbReference type="InterPro" id="IPR036390">
    <property type="entry name" value="WH_DNA-bd_sf"/>
</dbReference>
<dbReference type="Gene3D" id="1.10.10.10">
    <property type="entry name" value="Winged helix-like DNA-binding domain superfamily/Winged helix DNA-binding domain"/>
    <property type="match status" value="1"/>
</dbReference>
<keyword evidence="1" id="KW-0805">Transcription regulation</keyword>
<organism evidence="5 6">
    <name type="scientific">Desulfitobacterium hafniense (strain DSM 10664 / DCB-2)</name>
    <dbReference type="NCBI Taxonomy" id="272564"/>
    <lineage>
        <taxon>Bacteria</taxon>
        <taxon>Bacillati</taxon>
        <taxon>Bacillota</taxon>
        <taxon>Clostridia</taxon>
        <taxon>Eubacteriales</taxon>
        <taxon>Desulfitobacteriaceae</taxon>
        <taxon>Desulfitobacterium</taxon>
    </lineage>
</organism>
<dbReference type="PROSITE" id="PS50995">
    <property type="entry name" value="HTH_MARR_2"/>
    <property type="match status" value="1"/>
</dbReference>
<evidence type="ECO:0000313" key="6">
    <source>
        <dbReference type="Proteomes" id="UP000007726"/>
    </source>
</evidence>
<keyword evidence="2" id="KW-0238">DNA-binding</keyword>
<sequence>MSEMIAKEYIELISNLFGNFSQLNKEAVALSHLQSHVLEFIYMKQRALNIKDISSGLDIAKQQLTKVISDLETGGFLVKAPDPKDKRAVLVSLTTAGKDAEDQKWAGMYQRLSNNLTKLTDEEQADLTYALHKVNLLLKKMEN</sequence>
<dbReference type="KEGG" id="dhd:Dhaf_2642"/>
<dbReference type="PANTHER" id="PTHR42756">
    <property type="entry name" value="TRANSCRIPTIONAL REGULATOR, MARR"/>
    <property type="match status" value="1"/>
</dbReference>
<reference evidence="5 6" key="1">
    <citation type="journal article" date="2012" name="BMC Microbiol.">
        <title>Genome sequence of Desulfitobacterium hafniense DCB-2, a Gram-positive anaerobe capable of dehalogenation and metal reduction.</title>
        <authorList>
            <person name="Kim S.H."/>
            <person name="Harzman C."/>
            <person name="Davis J.K."/>
            <person name="Hutcheson R."/>
            <person name="Broderick J.B."/>
            <person name="Marsh T.L."/>
            <person name="Tiedje J.M."/>
        </authorList>
    </citation>
    <scope>NUCLEOTIDE SEQUENCE [LARGE SCALE GENOMIC DNA]</scope>
    <source>
        <strain evidence="6">DSM 10664 / DCB-2</strain>
    </source>
</reference>
<dbReference type="Pfam" id="PF13463">
    <property type="entry name" value="HTH_27"/>
    <property type="match status" value="1"/>
</dbReference>
<proteinExistence type="predicted"/>
<dbReference type="EMBL" id="CP001336">
    <property type="protein sequence ID" value="ACL20668.1"/>
    <property type="molecule type" value="Genomic_DNA"/>
</dbReference>
<dbReference type="HOGENOM" id="CLU_083287_13_0_9"/>
<evidence type="ECO:0000313" key="5">
    <source>
        <dbReference type="EMBL" id="ACL20668.1"/>
    </source>
</evidence>
<gene>
    <name evidence="5" type="ordered locus">Dhaf_2642</name>
</gene>
<dbReference type="PRINTS" id="PR00598">
    <property type="entry name" value="HTHMARR"/>
</dbReference>
<dbReference type="Proteomes" id="UP000007726">
    <property type="component" value="Chromosome"/>
</dbReference>
<dbReference type="GO" id="GO:0003677">
    <property type="term" value="F:DNA binding"/>
    <property type="evidence" value="ECO:0007669"/>
    <property type="project" value="UniProtKB-KW"/>
</dbReference>
<dbReference type="PANTHER" id="PTHR42756:SF1">
    <property type="entry name" value="TRANSCRIPTIONAL REPRESSOR OF EMRAB OPERON"/>
    <property type="match status" value="1"/>
</dbReference>
<dbReference type="InterPro" id="IPR000835">
    <property type="entry name" value="HTH_MarR-typ"/>
</dbReference>
<evidence type="ECO:0000259" key="4">
    <source>
        <dbReference type="PROSITE" id="PS50995"/>
    </source>
</evidence>
<dbReference type="SUPFAM" id="SSF46785">
    <property type="entry name" value="Winged helix' DNA-binding domain"/>
    <property type="match status" value="1"/>
</dbReference>
<evidence type="ECO:0000256" key="3">
    <source>
        <dbReference type="ARBA" id="ARBA00023163"/>
    </source>
</evidence>
<dbReference type="InterPro" id="IPR023187">
    <property type="entry name" value="Tscrpt_reg_MarR-type_CS"/>
</dbReference>
<dbReference type="SMART" id="SM00347">
    <property type="entry name" value="HTH_MARR"/>
    <property type="match status" value="1"/>
</dbReference>
<evidence type="ECO:0000256" key="1">
    <source>
        <dbReference type="ARBA" id="ARBA00023015"/>
    </source>
</evidence>
<name>B8FW56_DESHD</name>
<protein>
    <submittedName>
        <fullName evidence="5">Transcriptional regulator, MarR family</fullName>
    </submittedName>
</protein>
<dbReference type="InterPro" id="IPR036388">
    <property type="entry name" value="WH-like_DNA-bd_sf"/>
</dbReference>
<dbReference type="PROSITE" id="PS01117">
    <property type="entry name" value="HTH_MARR_1"/>
    <property type="match status" value="1"/>
</dbReference>
<keyword evidence="3" id="KW-0804">Transcription</keyword>
<dbReference type="GO" id="GO:0003700">
    <property type="term" value="F:DNA-binding transcription factor activity"/>
    <property type="evidence" value="ECO:0007669"/>
    <property type="project" value="InterPro"/>
</dbReference>
<dbReference type="AlphaFoldDB" id="B8FW56"/>